<proteinExistence type="predicted"/>
<evidence type="ECO:0000313" key="2">
    <source>
        <dbReference type="EMBL" id="APA10770.1"/>
    </source>
</evidence>
<sequence>MEYANFLANIQNHGKAKEVTEDILSLLKSPNIKRGYQVIQLESRCSARIRHIDIELAKSQQPIQQPPMNPLKRKLSTSDTDFGEAHQSPKRL</sequence>
<reference evidence="3" key="1">
    <citation type="journal article" date="2017" name="Genome Biol. Evol.">
        <title>The complete genome sequence of the phytopathogenic fungus Sclerotinia sclerotiorum reveals insights into the genome architecture of broad host range pathogens.</title>
        <authorList>
            <person name="Derbyshire M."/>
            <person name="Denton-Giles M."/>
            <person name="Hegedus D."/>
            <person name="Seifbarghy S."/>
            <person name="Rollins J."/>
            <person name="van Kan J."/>
            <person name="Seidl M.F."/>
            <person name="Faino L."/>
            <person name="Mbengue M."/>
            <person name="Navaud O."/>
            <person name="Raffaele S."/>
            <person name="Hammond-Kosack K."/>
            <person name="Heard S."/>
            <person name="Oliver R."/>
        </authorList>
    </citation>
    <scope>NUCLEOTIDE SEQUENCE [LARGE SCALE GENOMIC DNA]</scope>
    <source>
        <strain evidence="3">ATCC 18683 / 1980 / Ss-1</strain>
    </source>
</reference>
<dbReference type="EMBL" id="CP017820">
    <property type="protein sequence ID" value="APA10770.1"/>
    <property type="molecule type" value="Genomic_DNA"/>
</dbReference>
<organism evidence="2 3">
    <name type="scientific">Sclerotinia sclerotiorum (strain ATCC 18683 / 1980 / Ss-1)</name>
    <name type="common">White mold</name>
    <name type="synonym">Whetzelinia sclerotiorum</name>
    <dbReference type="NCBI Taxonomy" id="665079"/>
    <lineage>
        <taxon>Eukaryota</taxon>
        <taxon>Fungi</taxon>
        <taxon>Dikarya</taxon>
        <taxon>Ascomycota</taxon>
        <taxon>Pezizomycotina</taxon>
        <taxon>Leotiomycetes</taxon>
        <taxon>Helotiales</taxon>
        <taxon>Sclerotiniaceae</taxon>
        <taxon>Sclerotinia</taxon>
    </lineage>
</organism>
<dbReference type="VEuPathDB" id="FungiDB:sscle_07g055400"/>
<name>A0A1D9Q732_SCLS1</name>
<accession>A0A1D9Q732</accession>
<dbReference type="AlphaFoldDB" id="A0A1D9Q732"/>
<evidence type="ECO:0000313" key="3">
    <source>
        <dbReference type="Proteomes" id="UP000177798"/>
    </source>
</evidence>
<feature type="region of interest" description="Disordered" evidence="1">
    <location>
        <begin position="58"/>
        <end position="92"/>
    </location>
</feature>
<dbReference type="Proteomes" id="UP000177798">
    <property type="component" value="Chromosome 7"/>
</dbReference>
<gene>
    <name evidence="2" type="ORF">sscle_07g055400</name>
</gene>
<dbReference type="OrthoDB" id="3539794at2759"/>
<protein>
    <submittedName>
        <fullName evidence="2">Uncharacterized protein</fullName>
    </submittedName>
</protein>
<evidence type="ECO:0000256" key="1">
    <source>
        <dbReference type="SAM" id="MobiDB-lite"/>
    </source>
</evidence>